<organism evidence="1 2">
    <name type="scientific">Brassica oleracea var. oleracea</name>
    <dbReference type="NCBI Taxonomy" id="109376"/>
    <lineage>
        <taxon>Eukaryota</taxon>
        <taxon>Viridiplantae</taxon>
        <taxon>Streptophyta</taxon>
        <taxon>Embryophyta</taxon>
        <taxon>Tracheophyta</taxon>
        <taxon>Spermatophyta</taxon>
        <taxon>Magnoliopsida</taxon>
        <taxon>eudicotyledons</taxon>
        <taxon>Gunneridae</taxon>
        <taxon>Pentapetalae</taxon>
        <taxon>rosids</taxon>
        <taxon>malvids</taxon>
        <taxon>Brassicales</taxon>
        <taxon>Brassicaceae</taxon>
        <taxon>Brassiceae</taxon>
        <taxon>Brassica</taxon>
    </lineage>
</organism>
<proteinExistence type="predicted"/>
<dbReference type="AlphaFoldDB" id="A0A0D3CTZ2"/>
<evidence type="ECO:0000313" key="1">
    <source>
        <dbReference type="EnsemblPlants" id="Bo6g069630.1"/>
    </source>
</evidence>
<keyword evidence="2" id="KW-1185">Reference proteome</keyword>
<dbReference type="OMA" id="ATHNFHQ"/>
<accession>A0A0D3CTZ2</accession>
<reference evidence="1 2" key="1">
    <citation type="journal article" date="2014" name="Genome Biol.">
        <title>Transcriptome and methylome profiling reveals relics of genome dominance in the mesopolyploid Brassica oleracea.</title>
        <authorList>
            <person name="Parkin I.A."/>
            <person name="Koh C."/>
            <person name="Tang H."/>
            <person name="Robinson S.J."/>
            <person name="Kagale S."/>
            <person name="Clarke W.E."/>
            <person name="Town C.D."/>
            <person name="Nixon J."/>
            <person name="Krishnakumar V."/>
            <person name="Bidwell S.L."/>
            <person name="Denoeud F."/>
            <person name="Belcram H."/>
            <person name="Links M.G."/>
            <person name="Just J."/>
            <person name="Clarke C."/>
            <person name="Bender T."/>
            <person name="Huebert T."/>
            <person name="Mason A.S."/>
            <person name="Pires J.C."/>
            <person name="Barker G."/>
            <person name="Moore J."/>
            <person name="Walley P.G."/>
            <person name="Manoli S."/>
            <person name="Batley J."/>
            <person name="Edwards D."/>
            <person name="Nelson M.N."/>
            <person name="Wang X."/>
            <person name="Paterson A.H."/>
            <person name="King G."/>
            <person name="Bancroft I."/>
            <person name="Chalhoub B."/>
            <person name="Sharpe A.G."/>
        </authorList>
    </citation>
    <scope>NUCLEOTIDE SEQUENCE</scope>
    <source>
        <strain evidence="1 2">cv. TO1000</strain>
    </source>
</reference>
<name>A0A0D3CTZ2_BRAOL</name>
<evidence type="ECO:0000313" key="2">
    <source>
        <dbReference type="Proteomes" id="UP000032141"/>
    </source>
</evidence>
<dbReference type="EnsemblPlants" id="Bo6g069630.1">
    <property type="protein sequence ID" value="Bo6g069630.1"/>
    <property type="gene ID" value="Bo6g069630"/>
</dbReference>
<dbReference type="Proteomes" id="UP000032141">
    <property type="component" value="Chromosome C6"/>
</dbReference>
<protein>
    <submittedName>
        <fullName evidence="1">Uncharacterized protein</fullName>
    </submittedName>
</protein>
<reference evidence="1" key="2">
    <citation type="submission" date="2015-03" db="UniProtKB">
        <authorList>
            <consortium name="EnsemblPlants"/>
        </authorList>
    </citation>
    <scope>IDENTIFICATION</scope>
</reference>
<dbReference type="Gramene" id="Bo6g069630.1">
    <property type="protein sequence ID" value="Bo6g069630.1"/>
    <property type="gene ID" value="Bo6g069630"/>
</dbReference>
<dbReference type="HOGENOM" id="CLU_3035159_0_0_1"/>
<sequence>MPLLFPFGRNQRSSTALLRVQSRDLEGGTSLMQAATHNFHQLGRALVLDQSYIIE</sequence>